<dbReference type="Proteomes" id="UP000659698">
    <property type="component" value="Unassembled WGS sequence"/>
</dbReference>
<feature type="signal peptide" evidence="1">
    <location>
        <begin position="1"/>
        <end position="23"/>
    </location>
</feature>
<dbReference type="Pfam" id="PF13585">
    <property type="entry name" value="CHU_C"/>
    <property type="match status" value="1"/>
</dbReference>
<feature type="chain" id="PRO_5045440203" evidence="1">
    <location>
        <begin position="24"/>
        <end position="1725"/>
    </location>
</feature>
<evidence type="ECO:0000256" key="1">
    <source>
        <dbReference type="SAM" id="SignalP"/>
    </source>
</evidence>
<name>A0ABR6VSB1_9BACT</name>
<reference evidence="3 4" key="1">
    <citation type="journal article" date="2019" name="Int. J. Syst. Evol. Microbiol.">
        <title>Rufibacter sediminis sp. nov., isolated from freshwater lake sediment.</title>
        <authorList>
            <person name="Qu J.H."/>
            <person name="Zhang L.J."/>
            <person name="Fu Y.H."/>
            <person name="Li H.F."/>
        </authorList>
    </citation>
    <scope>NUCLEOTIDE SEQUENCE [LARGE SCALE GENOMIC DNA]</scope>
    <source>
        <strain evidence="3 4">H-1</strain>
    </source>
</reference>
<evidence type="ECO:0000259" key="2">
    <source>
        <dbReference type="PROSITE" id="PS50093"/>
    </source>
</evidence>
<dbReference type="CDD" id="cd00146">
    <property type="entry name" value="PKD"/>
    <property type="match status" value="1"/>
</dbReference>
<keyword evidence="1" id="KW-0732">Signal</keyword>
<dbReference type="InterPro" id="IPR035986">
    <property type="entry name" value="PKD_dom_sf"/>
</dbReference>
<evidence type="ECO:0000313" key="4">
    <source>
        <dbReference type="Proteomes" id="UP000659698"/>
    </source>
</evidence>
<accession>A0ABR6VSB1</accession>
<dbReference type="InterPro" id="IPR000601">
    <property type="entry name" value="PKD_dom"/>
</dbReference>
<keyword evidence="4" id="KW-1185">Reference proteome</keyword>
<feature type="domain" description="PKD" evidence="2">
    <location>
        <begin position="71"/>
        <end position="120"/>
    </location>
</feature>
<comment type="caution">
    <text evidence="3">The sequence shown here is derived from an EMBL/GenBank/DDBJ whole genome shotgun (WGS) entry which is preliminary data.</text>
</comment>
<dbReference type="InterPro" id="IPR013783">
    <property type="entry name" value="Ig-like_fold"/>
</dbReference>
<dbReference type="RefSeq" id="WP_186637077.1">
    <property type="nucleotide sequence ID" value="NZ_JACOAF010000023.1"/>
</dbReference>
<proteinExistence type="predicted"/>
<dbReference type="InterPro" id="IPR022409">
    <property type="entry name" value="PKD/Chitinase_dom"/>
</dbReference>
<dbReference type="PROSITE" id="PS50093">
    <property type="entry name" value="PKD"/>
    <property type="match status" value="1"/>
</dbReference>
<protein>
    <submittedName>
        <fullName evidence="3">Gliding motility-associated C-terminal domain-containing protein</fullName>
    </submittedName>
</protein>
<evidence type="ECO:0000313" key="3">
    <source>
        <dbReference type="EMBL" id="MBC3540091.1"/>
    </source>
</evidence>
<dbReference type="SMART" id="SM00089">
    <property type="entry name" value="PKD"/>
    <property type="match status" value="2"/>
</dbReference>
<dbReference type="InterPro" id="IPR044023">
    <property type="entry name" value="Ig_7"/>
</dbReference>
<gene>
    <name evidence="3" type="ORF">H7U12_10380</name>
</gene>
<organism evidence="3 4">
    <name type="scientific">Rufibacter sediminis</name>
    <dbReference type="NCBI Taxonomy" id="2762756"/>
    <lineage>
        <taxon>Bacteria</taxon>
        <taxon>Pseudomonadati</taxon>
        <taxon>Bacteroidota</taxon>
        <taxon>Cytophagia</taxon>
        <taxon>Cytophagales</taxon>
        <taxon>Hymenobacteraceae</taxon>
        <taxon>Rufibacter</taxon>
    </lineage>
</organism>
<dbReference type="EMBL" id="JACOAF010000023">
    <property type="protein sequence ID" value="MBC3540091.1"/>
    <property type="molecule type" value="Genomic_DNA"/>
</dbReference>
<sequence>MSPSKKFYQLLGFLLLLSYASFGQNCLDKPNATLADANEENFTRCSSVGGSTEYNLVVSNSSTTLSTNKDYTIEWGDGTSNTYPANFTTARHTYKTQGSFNLKFTVTSQSGCATSTTYSVFNGSTPGIGIQSPNNTSECAPAAFTFGITGTQNNAPNTTYAIWFDDGTDTLRYTQATLPPTITHAFTKSSQGKTKGFAMYAVAYGCIPKQAEVSGIIISTKPIPAFSMAPESPFCPGQVVKLNDQTSGGFNGNNIGNTSGYLRLWSISPSTGWEYTNSTNASSVSPSILFREKGTYKITLAVTPQGTSSTCLGDSIIKNVVVMDVPAAPTAVDQTICYNTTATLQAQGDAPIFKWYASATATTPLATGATFTTPALKTTTTYYVEAALNAGGCANPTRTPVRVTVAPLPAAPTATDVLACFGSRATVSASSSAGRIYWYATATGGDTLATGNTFTTPALTATTTYYAAAVSPQGCFSSVRKAVKVTVQPVVTDNVISALQTLCLGEAAATLTGTTPKGGSGTYTYVWESRTETTTFGKAAGSSTLPTYNPGTLTQTTWFRRVVTSGSCTNISEPIQITVVPAITNNTFAVAPEVVCYGLTTNLTGSVPAGGNGGTPTYLWEMSTTTATTGFTAATGTNNGQSYISGALTVNTWFRRKVTIDGCTQASPAVLVTINTFSFPPTVANATICLGSTATLTATAPGGPYEWYTTATGGTPFFTGDQYTTPALTANTTYFVQSRAIGNCSETRTEVKVTVLPIITNNAIAGNQEVCSGGVPTPLTGSKPAGGNENPVYLWQKSTDGVTFTTATGTYASQNYTPSALTEPTWFRRKVTMGPCEDISNLIKVEVTPLLTQVTMPADLTICDNTSAPILEAPVASGGNGTYTYKWEKSVTSATAGFTSADGVANTQIYAPGILHSTTWFRRITSSGSCQLVSAAVKVTVLPLPSLPIIREVATCQNATATLTATPAAANQKIQWYDAATGGNLLAEGTTFTTPVLQANTTYYVQALTTTGCLAPSRVEVKVTVSPLPAAPEAFAATVCHSEKAVISIKNPGTDITYEWFAAATGGTALFRGPSYTTANLTQSTTYYVQAVRGGCAGPRTAVLVNVQDPIANNVLSGAQEVCAGTGTTSLVGTQPTGGTGTYTYQWESSTDGISYYTIREASQTENYTPGIMYQTTWFRRVVKSGTCVPQVSAPIKVTVSESIINNFIQDNQVIFIHTKPAAFTGTTPTGGTKTYRYQWESSQDGVTFKAITDATSRTYASDALSQTTWFRRVVESGGCQVTSNVVKVSVNSEISQNTIFEDQNICQGTAPMTLSGTDPIGGDGTFSFVWESSTSGPTSGFVTASGNTTTKDYTSPALTQTTWFRRKVSSGSITLVSNVVKVTVFTAVTRNTISTDQTICLNTAPARLTGTLPAGGNGNYAYVWESSTSGPTTGFGTAFGTSTEQNYTPGALQRTTWFRRKVVSGSCSDNISNVVQVTITAPQPPAVLEASICAGTTATLTAVPATSGTVVEWFDQQEGGRLLGSGLTFTTPALKETTTFYVRSVLQNCASVRIPVKVNIPAPTAKAGPDQNIVLGNFATLEASGGLTYRWSPATGLNNSQIPNPVAKPTQTTTYTVTVTTQDGCTSSDQVTITVLQPIEIPNGFTPNGDGINDVWDVPNLKSYPDCQVEVYNRWGNKVFESRGYEKAWEGNMKGQALPAATYYYIIRLGGKESAIIGNVTIIK</sequence>
<dbReference type="NCBIfam" id="TIGR04131">
    <property type="entry name" value="Bac_Flav_CTERM"/>
    <property type="match status" value="1"/>
</dbReference>
<dbReference type="InterPro" id="IPR026341">
    <property type="entry name" value="T9SS_type_B"/>
</dbReference>
<dbReference type="Pfam" id="PF19081">
    <property type="entry name" value="Ig_7"/>
    <property type="match status" value="6"/>
</dbReference>
<dbReference type="SUPFAM" id="SSF49299">
    <property type="entry name" value="PKD domain"/>
    <property type="match status" value="2"/>
</dbReference>
<dbReference type="Gene3D" id="2.60.40.10">
    <property type="entry name" value="Immunoglobulins"/>
    <property type="match status" value="3"/>
</dbReference>